<evidence type="ECO:0000313" key="4">
    <source>
        <dbReference type="EMBL" id="PIS40719.1"/>
    </source>
</evidence>
<dbReference type="Proteomes" id="UP000236845">
    <property type="component" value="Unassembled WGS sequence"/>
</dbReference>
<dbReference type="PANTHER" id="PTHR46401">
    <property type="entry name" value="GLYCOSYLTRANSFERASE WBBK-RELATED"/>
    <property type="match status" value="1"/>
</dbReference>
<evidence type="ECO:0000256" key="1">
    <source>
        <dbReference type="ARBA" id="ARBA00022679"/>
    </source>
</evidence>
<dbReference type="EMBL" id="PEXW01000039">
    <property type="protein sequence ID" value="PIS40719.1"/>
    <property type="molecule type" value="Genomic_DNA"/>
</dbReference>
<comment type="caution">
    <text evidence="4">The sequence shown here is derived from an EMBL/GenBank/DDBJ whole genome shotgun (WGS) entry which is preliminary data.</text>
</comment>
<keyword evidence="1" id="KW-0808">Transferase</keyword>
<name>A0A2H0YR18_9BACT</name>
<organism evidence="4 5">
    <name type="scientific">Candidatus Kerfeldbacteria bacterium CG08_land_8_20_14_0_20_43_14</name>
    <dbReference type="NCBI Taxonomy" id="2014246"/>
    <lineage>
        <taxon>Bacteria</taxon>
        <taxon>Candidatus Kerfeldiibacteriota</taxon>
    </lineage>
</organism>
<evidence type="ECO:0000313" key="5">
    <source>
        <dbReference type="Proteomes" id="UP000236845"/>
    </source>
</evidence>
<dbReference type="Gene3D" id="3.40.50.2000">
    <property type="entry name" value="Glycogen Phosphorylase B"/>
    <property type="match status" value="2"/>
</dbReference>
<reference evidence="5" key="1">
    <citation type="submission" date="2017-09" db="EMBL/GenBank/DDBJ databases">
        <title>Depth-based differentiation of microbial function through sediment-hosted aquifers and enrichment of novel symbionts in the deep terrestrial subsurface.</title>
        <authorList>
            <person name="Probst A.J."/>
            <person name="Ladd B."/>
            <person name="Jarett J.K."/>
            <person name="Geller-Mcgrath D.E."/>
            <person name="Sieber C.M.K."/>
            <person name="Emerson J.B."/>
            <person name="Anantharaman K."/>
            <person name="Thomas B.C."/>
            <person name="Malmstrom R."/>
            <person name="Stieglmeier M."/>
            <person name="Klingl A."/>
            <person name="Woyke T."/>
            <person name="Ryan C.M."/>
            <person name="Banfield J.F."/>
        </authorList>
    </citation>
    <scope>NUCLEOTIDE SEQUENCE [LARGE SCALE GENOMIC DNA]</scope>
</reference>
<dbReference type="CDD" id="cd03809">
    <property type="entry name" value="GT4_MtfB-like"/>
    <property type="match status" value="1"/>
</dbReference>
<evidence type="ECO:0008006" key="6">
    <source>
        <dbReference type="Google" id="ProtNLM"/>
    </source>
</evidence>
<accession>A0A2H0YR18</accession>
<dbReference type="PANTHER" id="PTHR46401:SF2">
    <property type="entry name" value="GLYCOSYLTRANSFERASE WBBK-RELATED"/>
    <property type="match status" value="1"/>
</dbReference>
<dbReference type="Pfam" id="PF00534">
    <property type="entry name" value="Glycos_transf_1"/>
    <property type="match status" value="1"/>
</dbReference>
<dbReference type="InterPro" id="IPR028098">
    <property type="entry name" value="Glyco_trans_4-like_N"/>
</dbReference>
<dbReference type="Pfam" id="PF13439">
    <property type="entry name" value="Glyco_transf_4"/>
    <property type="match status" value="1"/>
</dbReference>
<feature type="domain" description="Glycosyl transferase family 1" evidence="2">
    <location>
        <begin position="184"/>
        <end position="329"/>
    </location>
</feature>
<dbReference type="GO" id="GO:0009103">
    <property type="term" value="P:lipopolysaccharide biosynthetic process"/>
    <property type="evidence" value="ECO:0007669"/>
    <property type="project" value="TreeGrafter"/>
</dbReference>
<dbReference type="GO" id="GO:0016757">
    <property type="term" value="F:glycosyltransferase activity"/>
    <property type="evidence" value="ECO:0007669"/>
    <property type="project" value="InterPro"/>
</dbReference>
<dbReference type="AlphaFoldDB" id="A0A2H0YR18"/>
<dbReference type="InterPro" id="IPR001296">
    <property type="entry name" value="Glyco_trans_1"/>
</dbReference>
<evidence type="ECO:0000259" key="2">
    <source>
        <dbReference type="Pfam" id="PF00534"/>
    </source>
</evidence>
<sequence>MRLGLDLRCLTEGEPGGIATYAREILPKLSGEFNSWESLGLITGLQSPKPDLPFKIKSYHQPNKLVNFSLISFNQPKLDRLLGNVDIFFAPTLKCMALSQKVKFVLTIHDLSFIEHPEFFTLKQRFWHKFLKTRKLLNRADRIIAVSKHTAFDIEKFAPEVSSKIRVVYSGVDHIAKESFNKPADLPERYLFAFSPPEPRKNIANLLKAYSLIRSEINLPLVLVGSGKFAQQKGVITKPFLSSQERWQVLANACIFIYPSIYEGFGFPPLEAFQLGVPVIASQATSLPEVLGSAAMYIDPWDPKDIARAIKALVDKPALRQELINLGYNQSAKYRWSESAKQTAEAIKELI</sequence>
<gene>
    <name evidence="4" type="ORF">COT26_01850</name>
</gene>
<proteinExistence type="predicted"/>
<protein>
    <recommendedName>
        <fullName evidence="6">Glycosyltransferase family 1 protein</fullName>
    </recommendedName>
</protein>
<dbReference type="SUPFAM" id="SSF53756">
    <property type="entry name" value="UDP-Glycosyltransferase/glycogen phosphorylase"/>
    <property type="match status" value="1"/>
</dbReference>
<feature type="domain" description="Glycosyltransferase subfamily 4-like N-terminal" evidence="3">
    <location>
        <begin position="67"/>
        <end position="174"/>
    </location>
</feature>
<evidence type="ECO:0000259" key="3">
    <source>
        <dbReference type="Pfam" id="PF13439"/>
    </source>
</evidence>